<dbReference type="EC" id="3.1.1.1" evidence="4"/>
<keyword evidence="2" id="KW-0732">Signal</keyword>
<dbReference type="PANTHER" id="PTHR48081">
    <property type="entry name" value="AB HYDROLASE SUPERFAMILY PROTEIN C4A8.06C"/>
    <property type="match status" value="1"/>
</dbReference>
<dbReference type="InterPro" id="IPR029058">
    <property type="entry name" value="AB_hydrolase_fold"/>
</dbReference>
<dbReference type="SUPFAM" id="SSF53474">
    <property type="entry name" value="alpha/beta-Hydrolases"/>
    <property type="match status" value="1"/>
</dbReference>
<keyword evidence="5" id="KW-1185">Reference proteome</keyword>
<name>A0A2P2E933_9PROT</name>
<reference evidence="4 5" key="1">
    <citation type="journal article" date="2018" name="Genome Announc.">
        <title>Draft Genome Sequence of "Candidatus Phycosocius bacilliformis," an Alphaproteobacterial Ectosymbiont of the Hydrocarbon-Producing Green Alga Botryococcus braunii.</title>
        <authorList>
            <person name="Tanabe Y."/>
            <person name="Yamaguchi H."/>
            <person name="Watanabe M.M."/>
        </authorList>
    </citation>
    <scope>NUCLEOTIDE SEQUENCE [LARGE SCALE GENOMIC DNA]</scope>
    <source>
        <strain evidence="4 5">BOTRYCO-2</strain>
    </source>
</reference>
<evidence type="ECO:0000259" key="3">
    <source>
        <dbReference type="Pfam" id="PF20434"/>
    </source>
</evidence>
<evidence type="ECO:0000313" key="4">
    <source>
        <dbReference type="EMBL" id="GBF57558.1"/>
    </source>
</evidence>
<gene>
    <name evidence="4" type="primary">nlhH_1</name>
    <name evidence="4" type="ORF">PbB2_01225</name>
</gene>
<dbReference type="PANTHER" id="PTHR48081:SF9">
    <property type="entry name" value="CARBOXYLESTERASE"/>
    <property type="match status" value="1"/>
</dbReference>
<dbReference type="Proteomes" id="UP000245086">
    <property type="component" value="Unassembled WGS sequence"/>
</dbReference>
<evidence type="ECO:0000256" key="2">
    <source>
        <dbReference type="SAM" id="SignalP"/>
    </source>
</evidence>
<dbReference type="Gene3D" id="3.40.50.1820">
    <property type="entry name" value="alpha/beta hydrolase"/>
    <property type="match status" value="1"/>
</dbReference>
<sequence>MKKWFAAVLALLTLGACSGPQVLNLVAQTPGPVIRDVAYGPLPRQKLDIYAPKVIRPDTPVLVFYHGGSWQYGAKEDYKFLGSTFAARGIQTVVVNYRLHPEVIFPGFVEDGAKALAYVQSNISEGRPVFIAGHSAGAHIAAMIALDPTFLAADGTNVCQAAKGVIGIAGPYDFTPVEPVFKRIFPAEILPNTKPINFVANPAPPMLLLHGTKDTTVLPKRSEELAAALRQKGNQADVKLYPGVDHLYILGALSPVVRRTAPTLADILAFIEAQKAAGYPGCRQRDKS</sequence>
<evidence type="ECO:0000256" key="1">
    <source>
        <dbReference type="ARBA" id="ARBA00022801"/>
    </source>
</evidence>
<organism evidence="4 5">
    <name type="scientific">Candidatus Phycosocius bacilliformis</name>
    <dbReference type="NCBI Taxonomy" id="1445552"/>
    <lineage>
        <taxon>Bacteria</taxon>
        <taxon>Pseudomonadati</taxon>
        <taxon>Pseudomonadota</taxon>
        <taxon>Alphaproteobacteria</taxon>
        <taxon>Caulobacterales</taxon>
        <taxon>Caulobacterales incertae sedis</taxon>
        <taxon>Candidatus Phycosocius</taxon>
    </lineage>
</organism>
<dbReference type="OrthoDB" id="9771666at2"/>
<dbReference type="RefSeq" id="WP_108984436.1">
    <property type="nucleotide sequence ID" value="NZ_BFBR01000003.1"/>
</dbReference>
<keyword evidence="1 4" id="KW-0378">Hydrolase</keyword>
<feature type="signal peptide" evidence="2">
    <location>
        <begin position="1"/>
        <end position="18"/>
    </location>
</feature>
<dbReference type="AlphaFoldDB" id="A0A2P2E933"/>
<dbReference type="PROSITE" id="PS51257">
    <property type="entry name" value="PROKAR_LIPOPROTEIN"/>
    <property type="match status" value="1"/>
</dbReference>
<dbReference type="GO" id="GO:0106435">
    <property type="term" value="F:carboxylesterase activity"/>
    <property type="evidence" value="ECO:0007669"/>
    <property type="project" value="UniProtKB-EC"/>
</dbReference>
<accession>A0A2P2E933</accession>
<feature type="domain" description="BD-FAE-like" evidence="3">
    <location>
        <begin position="47"/>
        <end position="229"/>
    </location>
</feature>
<evidence type="ECO:0000313" key="5">
    <source>
        <dbReference type="Proteomes" id="UP000245086"/>
    </source>
</evidence>
<proteinExistence type="predicted"/>
<protein>
    <submittedName>
        <fullName evidence="4">Carboxylesterase NlhH</fullName>
        <ecNumber evidence="4">3.1.1.1</ecNumber>
    </submittedName>
</protein>
<dbReference type="InterPro" id="IPR050300">
    <property type="entry name" value="GDXG_lipolytic_enzyme"/>
</dbReference>
<feature type="chain" id="PRO_5015183905" evidence="2">
    <location>
        <begin position="19"/>
        <end position="288"/>
    </location>
</feature>
<comment type="caution">
    <text evidence="4">The sequence shown here is derived from an EMBL/GenBank/DDBJ whole genome shotgun (WGS) entry which is preliminary data.</text>
</comment>
<dbReference type="EMBL" id="BFBR01000003">
    <property type="protein sequence ID" value="GBF57558.1"/>
    <property type="molecule type" value="Genomic_DNA"/>
</dbReference>
<dbReference type="InterPro" id="IPR049492">
    <property type="entry name" value="BD-FAE-like_dom"/>
</dbReference>
<dbReference type="Pfam" id="PF20434">
    <property type="entry name" value="BD-FAE"/>
    <property type="match status" value="1"/>
</dbReference>